<feature type="compositionally biased region" description="Polar residues" evidence="1">
    <location>
        <begin position="72"/>
        <end position="82"/>
    </location>
</feature>
<evidence type="ECO:0000313" key="2">
    <source>
        <dbReference type="EMBL" id="RWX55756.1"/>
    </source>
</evidence>
<keyword evidence="3" id="KW-1185">Reference proteome</keyword>
<evidence type="ECO:0000256" key="1">
    <source>
        <dbReference type="SAM" id="MobiDB-lite"/>
    </source>
</evidence>
<dbReference type="AlphaFoldDB" id="A0A444JRQ2"/>
<organism evidence="2 3">
    <name type="scientific">Photobacterium chitinilyticum</name>
    <dbReference type="NCBI Taxonomy" id="2485123"/>
    <lineage>
        <taxon>Bacteria</taxon>
        <taxon>Pseudomonadati</taxon>
        <taxon>Pseudomonadota</taxon>
        <taxon>Gammaproteobacteria</taxon>
        <taxon>Vibrionales</taxon>
        <taxon>Vibrionaceae</taxon>
        <taxon>Photobacterium</taxon>
    </lineage>
</organism>
<sequence>MRYFGIVLVGCLWGVSAHTNAETFLNDLTLLQQKPEYTQSAGLEVTNERQYIGKDNTESVINIKPKRSSATELPASLNQGFTPSHEAMREVEEKREADDRLLMAIFSLF</sequence>
<dbReference type="RefSeq" id="WP_128783779.1">
    <property type="nucleotide sequence ID" value="NZ_JAKJSG010000060.1"/>
</dbReference>
<reference evidence="2 3" key="1">
    <citation type="submission" date="2018-11" db="EMBL/GenBank/DDBJ databases">
        <title>Photobacterium sp. BEI247 sp. nov., a marine bacterium isolated from Yongle Blue Hole in the South China Sea.</title>
        <authorList>
            <person name="Wang X."/>
        </authorList>
    </citation>
    <scope>NUCLEOTIDE SEQUENCE [LARGE SCALE GENOMIC DNA]</scope>
    <source>
        <strain evidence="3">BEI247</strain>
    </source>
</reference>
<protein>
    <submittedName>
        <fullName evidence="2">Uncharacterized protein</fullName>
    </submittedName>
</protein>
<proteinExistence type="predicted"/>
<accession>A0A444JRQ2</accession>
<feature type="region of interest" description="Disordered" evidence="1">
    <location>
        <begin position="72"/>
        <end position="93"/>
    </location>
</feature>
<dbReference type="Proteomes" id="UP000287563">
    <property type="component" value="Unassembled WGS sequence"/>
</dbReference>
<dbReference type="OrthoDB" id="5829037at2"/>
<dbReference type="EMBL" id="RJLM01000003">
    <property type="protein sequence ID" value="RWX55756.1"/>
    <property type="molecule type" value="Genomic_DNA"/>
</dbReference>
<evidence type="ECO:0000313" key="3">
    <source>
        <dbReference type="Proteomes" id="UP000287563"/>
    </source>
</evidence>
<gene>
    <name evidence="2" type="ORF">EDI28_10465</name>
</gene>
<comment type="caution">
    <text evidence="2">The sequence shown here is derived from an EMBL/GenBank/DDBJ whole genome shotgun (WGS) entry which is preliminary data.</text>
</comment>
<name>A0A444JRQ2_9GAMM</name>